<feature type="non-terminal residue" evidence="1">
    <location>
        <position position="330"/>
    </location>
</feature>
<comment type="caution">
    <text evidence="1">The sequence shown here is derived from an EMBL/GenBank/DDBJ whole genome shotgun (WGS) entry which is preliminary data.</text>
</comment>
<dbReference type="Pfam" id="PF14092">
    <property type="entry name" value="DUF4270"/>
    <property type="match status" value="1"/>
</dbReference>
<gene>
    <name evidence="1" type="ORF">ENO10_04925</name>
</gene>
<name>A0A7C2M495_9FLAO</name>
<sequence length="330" mass="36453">MNIMNTMLKITTVIAVVFSFVACEDDFETVGGNVIGEPGFNADLYEETEITAVNNNLAPVQTNNLPLNLLGVYSDPVFGDQTASILSQVSLSAIDPDFGDQPVLDSVVLNIPYFSTQIENDAAGNAQYRLDSIYGDAPFKLSILETNFFMNQFDPETNFEQAQKYYSDLGEQIEANLSGEVLYVNESFRPSNKEVVEYTETDTLRHAPRMKIKLDTTFFKKKILDKEGSTELSSMANFRNYFRSLYLKAEKTGEDGAMMLLNLAGADAGITMYYTVQVADTGDADEDGDSEELVGAPRSFKLNFGPARVNTFEQEAPTVSDAQNLYLKGG</sequence>
<protein>
    <submittedName>
        <fullName evidence="1">DUF4270 domain-containing protein</fullName>
    </submittedName>
</protein>
<evidence type="ECO:0000313" key="1">
    <source>
        <dbReference type="EMBL" id="HER40545.1"/>
    </source>
</evidence>
<reference evidence="1" key="1">
    <citation type="journal article" date="2020" name="mSystems">
        <title>Genome- and Community-Level Interaction Insights into Carbon Utilization and Element Cycling Functions of Hydrothermarchaeota in Hydrothermal Sediment.</title>
        <authorList>
            <person name="Zhou Z."/>
            <person name="Liu Y."/>
            <person name="Xu W."/>
            <person name="Pan J."/>
            <person name="Luo Z.H."/>
            <person name="Li M."/>
        </authorList>
    </citation>
    <scope>NUCLEOTIDE SEQUENCE [LARGE SCALE GENOMIC DNA]</scope>
    <source>
        <strain evidence="1">SpSt-1235</strain>
    </source>
</reference>
<accession>A0A7C2M495</accession>
<dbReference type="EMBL" id="DSEE01000364">
    <property type="protein sequence ID" value="HER40545.1"/>
    <property type="molecule type" value="Genomic_DNA"/>
</dbReference>
<organism evidence="1">
    <name type="scientific">Salinimicrobium catena</name>
    <dbReference type="NCBI Taxonomy" id="390640"/>
    <lineage>
        <taxon>Bacteria</taxon>
        <taxon>Pseudomonadati</taxon>
        <taxon>Bacteroidota</taxon>
        <taxon>Flavobacteriia</taxon>
        <taxon>Flavobacteriales</taxon>
        <taxon>Flavobacteriaceae</taxon>
        <taxon>Salinimicrobium</taxon>
    </lineage>
</organism>
<dbReference type="InterPro" id="IPR025366">
    <property type="entry name" value="DUF4270"/>
</dbReference>
<proteinExistence type="predicted"/>
<dbReference type="Proteomes" id="UP000885753">
    <property type="component" value="Unassembled WGS sequence"/>
</dbReference>
<dbReference type="AlphaFoldDB" id="A0A7C2M495"/>